<accession>A0A4Q2UES5</accession>
<name>A0A4Q2UES5_9BACT</name>
<comment type="caution">
    <text evidence="10">The sequence shown here is derived from an EMBL/GenBank/DDBJ whole genome shotgun (WGS) entry which is preliminary data.</text>
</comment>
<evidence type="ECO:0008006" key="12">
    <source>
        <dbReference type="Google" id="ProtNLM"/>
    </source>
</evidence>
<evidence type="ECO:0000256" key="6">
    <source>
        <dbReference type="ARBA" id="ARBA00023065"/>
    </source>
</evidence>
<keyword evidence="5 9" id="KW-1133">Transmembrane helix</keyword>
<dbReference type="GO" id="GO:0005886">
    <property type="term" value="C:plasma membrane"/>
    <property type="evidence" value="ECO:0007669"/>
    <property type="project" value="UniProtKB-SubCell"/>
</dbReference>
<evidence type="ECO:0000256" key="1">
    <source>
        <dbReference type="ARBA" id="ARBA00004651"/>
    </source>
</evidence>
<evidence type="ECO:0000256" key="5">
    <source>
        <dbReference type="ARBA" id="ARBA00022989"/>
    </source>
</evidence>
<feature type="transmembrane region" description="Helical" evidence="9">
    <location>
        <begin position="58"/>
        <end position="76"/>
    </location>
</feature>
<proteinExistence type="inferred from homology"/>
<evidence type="ECO:0000313" key="10">
    <source>
        <dbReference type="EMBL" id="RYC66812.1"/>
    </source>
</evidence>
<evidence type="ECO:0000256" key="8">
    <source>
        <dbReference type="ARBA" id="ARBA00034708"/>
    </source>
</evidence>
<dbReference type="InterPro" id="IPR044669">
    <property type="entry name" value="YneE/VCCN1/2-like"/>
</dbReference>
<dbReference type="Proteomes" id="UP000290407">
    <property type="component" value="Unassembled WGS sequence"/>
</dbReference>
<keyword evidence="11" id="KW-1185">Reference proteome</keyword>
<evidence type="ECO:0000256" key="7">
    <source>
        <dbReference type="ARBA" id="ARBA00023136"/>
    </source>
</evidence>
<dbReference type="PANTHER" id="PTHR33281">
    <property type="entry name" value="UPF0187 PROTEIN YNEE"/>
    <property type="match status" value="1"/>
</dbReference>
<feature type="transmembrane region" description="Helical" evidence="9">
    <location>
        <begin position="29"/>
        <end position="46"/>
    </location>
</feature>
<dbReference type="Pfam" id="PF25539">
    <property type="entry name" value="Bestrophin_2"/>
    <property type="match status" value="1"/>
</dbReference>
<evidence type="ECO:0000256" key="9">
    <source>
        <dbReference type="SAM" id="Phobius"/>
    </source>
</evidence>
<keyword evidence="3" id="KW-1003">Cell membrane</keyword>
<evidence type="ECO:0000313" key="11">
    <source>
        <dbReference type="Proteomes" id="UP000290407"/>
    </source>
</evidence>
<dbReference type="RefSeq" id="WP_129605923.1">
    <property type="nucleotide sequence ID" value="NZ_SBLB01000011.1"/>
</dbReference>
<gene>
    <name evidence="10" type="ORF">EQG79_27305</name>
</gene>
<comment type="subcellular location">
    <subcellularLocation>
        <location evidence="1">Cell membrane</location>
        <topology evidence="1">Multi-pass membrane protein</topology>
    </subcellularLocation>
</comment>
<keyword evidence="7 9" id="KW-0472">Membrane</keyword>
<feature type="transmembrane region" description="Helical" evidence="9">
    <location>
        <begin position="213"/>
        <end position="233"/>
    </location>
</feature>
<evidence type="ECO:0000256" key="3">
    <source>
        <dbReference type="ARBA" id="ARBA00022475"/>
    </source>
</evidence>
<reference evidence="10 11" key="1">
    <citation type="submission" date="2019-01" db="EMBL/GenBank/DDBJ databases">
        <title>Spirosoma flava sp. nov., a propanil-degrading bacterium isolated from herbicide-contaminated soil.</title>
        <authorList>
            <person name="Zhang L."/>
            <person name="Jiang J.-D."/>
        </authorList>
    </citation>
    <scope>NUCLEOTIDE SEQUENCE [LARGE SCALE GENOMIC DNA]</scope>
    <source>
        <strain evidence="10 11">TY50</strain>
    </source>
</reference>
<keyword evidence="4 9" id="KW-0812">Transmembrane</keyword>
<keyword evidence="2" id="KW-0813">Transport</keyword>
<evidence type="ECO:0000256" key="4">
    <source>
        <dbReference type="ARBA" id="ARBA00022692"/>
    </source>
</evidence>
<organism evidence="10 11">
    <name type="scientific">Spirosoma sordidisoli</name>
    <dbReference type="NCBI Taxonomy" id="2502893"/>
    <lineage>
        <taxon>Bacteria</taxon>
        <taxon>Pseudomonadati</taxon>
        <taxon>Bacteroidota</taxon>
        <taxon>Cytophagia</taxon>
        <taxon>Cytophagales</taxon>
        <taxon>Cytophagaceae</taxon>
        <taxon>Spirosoma</taxon>
    </lineage>
</organism>
<comment type="similarity">
    <text evidence="8">Belongs to the anion channel-forming bestrophin (TC 1.A.46) family.</text>
</comment>
<dbReference type="AlphaFoldDB" id="A0A4Q2UES5"/>
<sequence length="309" mass="35741">MIIYKTKGWLDAIWHFHTGSSAVSLLKRLSVVTIYVTVVTVIELRYLDLRLTDTPSQYVQALGILLSLLLLFRTNTAYDRFYEGRSTWGALVNTMRNLSVMFNTMLPQEVRADRLFLTKTISNFAVALKNHLREIPQLAELELVEDWQQKEFESVDNWPNEVVNQLRGRVEQLYANRILTDAQLINLNDQINRLLDVSGICERIKSTPIPFSYSLFIKLFTVFYLGILPFTVIEWFGYMTIPIMLVTSYFLIGLEMIGVEIEEPFGTDRNDLPLSQLAHRIRVDAHEIMRLPVAKEDKMAAKPDFMIVN</sequence>
<dbReference type="GO" id="GO:0005254">
    <property type="term" value="F:chloride channel activity"/>
    <property type="evidence" value="ECO:0007669"/>
    <property type="project" value="InterPro"/>
</dbReference>
<evidence type="ECO:0000256" key="2">
    <source>
        <dbReference type="ARBA" id="ARBA00022448"/>
    </source>
</evidence>
<dbReference type="EMBL" id="SBLB01000011">
    <property type="protein sequence ID" value="RYC66812.1"/>
    <property type="molecule type" value="Genomic_DNA"/>
</dbReference>
<protein>
    <recommendedName>
        <fullName evidence="12">Bestrophin</fullName>
    </recommendedName>
</protein>
<keyword evidence="6" id="KW-0406">Ion transport</keyword>
<dbReference type="PANTHER" id="PTHR33281:SF19">
    <property type="entry name" value="VOLTAGE-DEPENDENT ANION CHANNEL-FORMING PROTEIN YNEE"/>
    <property type="match status" value="1"/>
</dbReference>
<feature type="transmembrane region" description="Helical" evidence="9">
    <location>
        <begin position="239"/>
        <end position="259"/>
    </location>
</feature>